<gene>
    <name evidence="1" type="ORF">Maut_02222</name>
    <name evidence="2" type="ORF">MTAT_19950</name>
</gene>
<name>A0AAC9HJ73_NEOTH</name>
<evidence type="ECO:0000313" key="2">
    <source>
        <dbReference type="EMBL" id="TYL12753.1"/>
    </source>
</evidence>
<evidence type="ECO:0000313" key="4">
    <source>
        <dbReference type="Proteomes" id="UP000322283"/>
    </source>
</evidence>
<reference evidence="2 4" key="2">
    <citation type="submission" date="2019-05" db="EMBL/GenBank/DDBJ databases">
        <title>Genome sequence of Moorella thermoacetica ATCC 33924.</title>
        <authorList>
            <person name="Poehlein A."/>
            <person name="Bengelsdorf F.R."/>
            <person name="Duerre P."/>
            <person name="Daniel R."/>
        </authorList>
    </citation>
    <scope>NUCLEOTIDE SEQUENCE [LARGE SCALE GENOMIC DNA]</scope>
    <source>
        <strain evidence="2 4">ATCC 33924</strain>
    </source>
</reference>
<dbReference type="AlphaFoldDB" id="A0AAC9HJ73"/>
<evidence type="ECO:0000313" key="1">
    <source>
        <dbReference type="EMBL" id="AOQ24650.1"/>
    </source>
</evidence>
<protein>
    <submittedName>
        <fullName evidence="1">Uncharacterized protein</fullName>
    </submittedName>
</protein>
<accession>A0AAC9HJ73</accession>
<reference evidence="1 3" key="1">
    <citation type="submission" date="2016-08" db="EMBL/GenBank/DDBJ databases">
        <title>Moorella thermoacetica DSM 103132.</title>
        <authorList>
            <person name="Jendresen C.B."/>
            <person name="Redl S.M."/>
            <person name="Jensen T.O."/>
            <person name="Nielsen A.T."/>
        </authorList>
    </citation>
    <scope>NUCLEOTIDE SEQUENCE [LARGE SCALE GENOMIC DNA]</scope>
    <source>
        <strain evidence="1 3">DSM 103132</strain>
    </source>
</reference>
<organism evidence="1 3">
    <name type="scientific">Neomoorella thermoacetica</name>
    <name type="common">Clostridium thermoaceticum</name>
    <dbReference type="NCBI Taxonomy" id="1525"/>
    <lineage>
        <taxon>Bacteria</taxon>
        <taxon>Bacillati</taxon>
        <taxon>Bacillota</taxon>
        <taxon>Clostridia</taxon>
        <taxon>Neomoorellales</taxon>
        <taxon>Neomoorellaceae</taxon>
        <taxon>Neomoorella</taxon>
    </lineage>
</organism>
<dbReference type="Proteomes" id="UP000094598">
    <property type="component" value="Chromosome"/>
</dbReference>
<dbReference type="Proteomes" id="UP000322283">
    <property type="component" value="Unassembled WGS sequence"/>
</dbReference>
<proteinExistence type="predicted"/>
<dbReference type="EMBL" id="CP017019">
    <property type="protein sequence ID" value="AOQ24650.1"/>
    <property type="molecule type" value="Genomic_DNA"/>
</dbReference>
<sequence>MPDEDKKYRQFYNAFMDYLKNPDWNFGIHNRLIETLDQLFSCPDIPVSIFYELYFLKCYNIYLALARNPSTPPEILGWLAEENDETITNLLCANPNTPLDFLISKASYMCKSYLPTCGLSRLAPCSNAHHKYRALRNPSLPVDVILAVFEDELKMKRNMASASFYYLCSRNFIISILLNPNCPEEIVFDCLLDNDNMVNFCAQEVLKKKQADGKYK</sequence>
<keyword evidence="4" id="KW-1185">Reference proteome</keyword>
<dbReference type="RefSeq" id="WP_069590411.1">
    <property type="nucleotide sequence ID" value="NZ_CP017019.1"/>
</dbReference>
<dbReference type="EMBL" id="VCDX01000006">
    <property type="protein sequence ID" value="TYL12753.1"/>
    <property type="molecule type" value="Genomic_DNA"/>
</dbReference>
<evidence type="ECO:0000313" key="3">
    <source>
        <dbReference type="Proteomes" id="UP000094598"/>
    </source>
</evidence>